<keyword evidence="2" id="KW-0547">Nucleotide-binding</keyword>
<sequence>MKNLLEISEKIFEKDKRFISRAISIVESDENNSIELLKLIHKKTGKAYRIGITGPPGAGKSTLTNQLTKHLIKQNKSVGIIAVDPTSPFTGGALLGDRVRMNEIGTNPNVFIRSMATRGSLGGLSKKTIDASDVLDAAGFDYIIFETVGVGQSELDIVNTADTTIVVLVPESGDSIQAMKAGLMEIADFFVLNKSDRPGSDSALMALRTILMLKDHNVDDWLPNIIKAVASENIGINEILSEIEKHKNYLIEKNLLQKKRANQLKIRIKEIVESFLRKDFWHEENIIELNKYLSNFNERIYSPYDIAEKLIHNFKTKLKE</sequence>
<dbReference type="Proteomes" id="UP001221302">
    <property type="component" value="Unassembled WGS sequence"/>
</dbReference>
<evidence type="ECO:0000256" key="4">
    <source>
        <dbReference type="ARBA" id="ARBA00023134"/>
    </source>
</evidence>
<dbReference type="InterPro" id="IPR005129">
    <property type="entry name" value="GTPase_ArgK"/>
</dbReference>
<dbReference type="SMART" id="SM00382">
    <property type="entry name" value="AAA"/>
    <property type="match status" value="1"/>
</dbReference>
<evidence type="ECO:0000256" key="5">
    <source>
        <dbReference type="ARBA" id="ARBA00023186"/>
    </source>
</evidence>
<comment type="caution">
    <text evidence="7">The sequence shown here is derived from an EMBL/GenBank/DDBJ whole genome shotgun (WGS) entry which is preliminary data.</text>
</comment>
<dbReference type="RefSeq" id="WP_321536255.1">
    <property type="nucleotide sequence ID" value="NZ_JARGDL010000014.1"/>
</dbReference>
<dbReference type="Gene3D" id="3.40.50.300">
    <property type="entry name" value="P-loop containing nucleotide triphosphate hydrolases"/>
    <property type="match status" value="1"/>
</dbReference>
<organism evidence="7 8">
    <name type="scientific">Stygiobacter electus</name>
    <dbReference type="NCBI Taxonomy" id="3032292"/>
    <lineage>
        <taxon>Bacteria</taxon>
        <taxon>Pseudomonadati</taxon>
        <taxon>Ignavibacteriota</taxon>
        <taxon>Ignavibacteria</taxon>
        <taxon>Ignavibacteriales</taxon>
        <taxon>Melioribacteraceae</taxon>
        <taxon>Stygiobacter</taxon>
    </lineage>
</organism>
<dbReference type="PANTHER" id="PTHR43087">
    <property type="entry name" value="LYSINE/ARGININE/ORNITHINE TRANSPORT SYSTEM KINASE"/>
    <property type="match status" value="1"/>
</dbReference>
<dbReference type="AlphaFoldDB" id="A0AAE3P1A3"/>
<keyword evidence="4" id="KW-0342">GTP-binding</keyword>
<dbReference type="GO" id="GO:0003924">
    <property type="term" value="F:GTPase activity"/>
    <property type="evidence" value="ECO:0007669"/>
    <property type="project" value="InterPro"/>
</dbReference>
<dbReference type="CDD" id="cd03114">
    <property type="entry name" value="MMAA-like"/>
    <property type="match status" value="1"/>
</dbReference>
<keyword evidence="8" id="KW-1185">Reference proteome</keyword>
<dbReference type="Pfam" id="PF03308">
    <property type="entry name" value="MeaB"/>
    <property type="match status" value="1"/>
</dbReference>
<protein>
    <submittedName>
        <fullName evidence="7">Methylmalonyl Co-A mutase-associated GTPase MeaB</fullName>
    </submittedName>
</protein>
<comment type="similarity">
    <text evidence="1">Belongs to the SIMIBI class G3E GTPase family. ArgK/MeaB subfamily.</text>
</comment>
<evidence type="ECO:0000313" key="8">
    <source>
        <dbReference type="Proteomes" id="UP001221302"/>
    </source>
</evidence>
<dbReference type="GO" id="GO:0005525">
    <property type="term" value="F:GTP binding"/>
    <property type="evidence" value="ECO:0007669"/>
    <property type="project" value="UniProtKB-KW"/>
</dbReference>
<evidence type="ECO:0000256" key="1">
    <source>
        <dbReference type="ARBA" id="ARBA00009625"/>
    </source>
</evidence>
<dbReference type="InterPro" id="IPR052040">
    <property type="entry name" value="GTPase/Isobutyryl-CoA_mutase"/>
</dbReference>
<evidence type="ECO:0000259" key="6">
    <source>
        <dbReference type="SMART" id="SM00382"/>
    </source>
</evidence>
<dbReference type="InterPro" id="IPR027417">
    <property type="entry name" value="P-loop_NTPase"/>
</dbReference>
<dbReference type="EMBL" id="JARGDL010000014">
    <property type="protein sequence ID" value="MDF1612484.1"/>
    <property type="molecule type" value="Genomic_DNA"/>
</dbReference>
<accession>A0AAE3P1A3</accession>
<feature type="domain" description="AAA+ ATPase" evidence="6">
    <location>
        <begin position="46"/>
        <end position="217"/>
    </location>
</feature>
<dbReference type="SUPFAM" id="SSF52540">
    <property type="entry name" value="P-loop containing nucleoside triphosphate hydrolases"/>
    <property type="match status" value="1"/>
</dbReference>
<proteinExistence type="inferred from homology"/>
<evidence type="ECO:0000256" key="3">
    <source>
        <dbReference type="ARBA" id="ARBA00022801"/>
    </source>
</evidence>
<reference evidence="7" key="1">
    <citation type="submission" date="2023-03" db="EMBL/GenBank/DDBJ databases">
        <title>Stygiobacter electus gen. nov., sp. nov., facultatively anaerobic thermotolerant bacterium of the class Ignavibacteria from a well of Yessentuki mineral water deposit.</title>
        <authorList>
            <person name="Podosokorskaya O.A."/>
            <person name="Elcheninov A.G."/>
            <person name="Petrova N.F."/>
            <person name="Zavarzina D.G."/>
            <person name="Kublanov I.V."/>
            <person name="Merkel A.Y."/>
        </authorList>
    </citation>
    <scope>NUCLEOTIDE SEQUENCE</scope>
    <source>
        <strain evidence="7">09-Me</strain>
    </source>
</reference>
<keyword evidence="3" id="KW-0378">Hydrolase</keyword>
<dbReference type="NCBIfam" id="TIGR00750">
    <property type="entry name" value="lao"/>
    <property type="match status" value="1"/>
</dbReference>
<name>A0AAE3P1A3_9BACT</name>
<evidence type="ECO:0000256" key="2">
    <source>
        <dbReference type="ARBA" id="ARBA00022741"/>
    </source>
</evidence>
<keyword evidence="5" id="KW-0143">Chaperone</keyword>
<dbReference type="PANTHER" id="PTHR43087:SF1">
    <property type="entry name" value="LAO_AO TRANSPORT SYSTEM ATPASE"/>
    <property type="match status" value="1"/>
</dbReference>
<gene>
    <name evidence="7" type="primary">meaB</name>
    <name evidence="7" type="ORF">P0M35_10000</name>
</gene>
<dbReference type="InterPro" id="IPR003593">
    <property type="entry name" value="AAA+_ATPase"/>
</dbReference>
<evidence type="ECO:0000313" key="7">
    <source>
        <dbReference type="EMBL" id="MDF1612484.1"/>
    </source>
</evidence>